<keyword evidence="3 5" id="KW-0697">Rotamase</keyword>
<evidence type="ECO:0000259" key="8">
    <source>
        <dbReference type="PROSITE" id="PS50059"/>
    </source>
</evidence>
<dbReference type="GO" id="GO:0003755">
    <property type="term" value="F:peptidyl-prolyl cis-trans isomerase activity"/>
    <property type="evidence" value="ECO:0007669"/>
    <property type="project" value="UniProtKB-EC"/>
</dbReference>
<evidence type="ECO:0000256" key="4">
    <source>
        <dbReference type="ARBA" id="ARBA00023235"/>
    </source>
</evidence>
<dbReference type="InterPro" id="IPR001179">
    <property type="entry name" value="PPIase_FKBP_dom"/>
</dbReference>
<reference evidence="9 10" key="1">
    <citation type="submission" date="2024-09" db="EMBL/GenBank/DDBJ databases">
        <authorList>
            <person name="Sun Q."/>
            <person name="Mori K."/>
        </authorList>
    </citation>
    <scope>NUCLEOTIDE SEQUENCE [LARGE SCALE GENOMIC DNA]</scope>
    <source>
        <strain evidence="9 10">CCM 8677</strain>
    </source>
</reference>
<feature type="chain" id="PRO_5047145037" description="Peptidyl-prolyl cis-trans isomerase" evidence="7">
    <location>
        <begin position="18"/>
        <end position="165"/>
    </location>
</feature>
<organism evidence="9 10">
    <name type="scientific">Undibacterium danionis</name>
    <dbReference type="NCBI Taxonomy" id="1812100"/>
    <lineage>
        <taxon>Bacteria</taxon>
        <taxon>Pseudomonadati</taxon>
        <taxon>Pseudomonadota</taxon>
        <taxon>Betaproteobacteria</taxon>
        <taxon>Burkholderiales</taxon>
        <taxon>Oxalobacteraceae</taxon>
        <taxon>Undibacterium</taxon>
    </lineage>
</organism>
<dbReference type="PANTHER" id="PTHR43811">
    <property type="entry name" value="FKBP-TYPE PEPTIDYL-PROLYL CIS-TRANS ISOMERASE FKPA"/>
    <property type="match status" value="1"/>
</dbReference>
<feature type="domain" description="PPIase FKBP-type" evidence="8">
    <location>
        <begin position="70"/>
        <end position="164"/>
    </location>
</feature>
<comment type="catalytic activity">
    <reaction evidence="1 5 6">
        <text>[protein]-peptidylproline (omega=180) = [protein]-peptidylproline (omega=0)</text>
        <dbReference type="Rhea" id="RHEA:16237"/>
        <dbReference type="Rhea" id="RHEA-COMP:10747"/>
        <dbReference type="Rhea" id="RHEA-COMP:10748"/>
        <dbReference type="ChEBI" id="CHEBI:83833"/>
        <dbReference type="ChEBI" id="CHEBI:83834"/>
        <dbReference type="EC" id="5.2.1.8"/>
    </reaction>
</comment>
<evidence type="ECO:0000256" key="2">
    <source>
        <dbReference type="ARBA" id="ARBA00006577"/>
    </source>
</evidence>
<proteinExistence type="inferred from homology"/>
<gene>
    <name evidence="9" type="ORF">ACFFJH_15600</name>
</gene>
<dbReference type="RefSeq" id="WP_390213857.1">
    <property type="nucleotide sequence ID" value="NZ_JBHLXJ010000016.1"/>
</dbReference>
<dbReference type="EMBL" id="JBHLXJ010000016">
    <property type="protein sequence ID" value="MFC0351244.1"/>
    <property type="molecule type" value="Genomic_DNA"/>
</dbReference>
<keyword evidence="4 5" id="KW-0413">Isomerase</keyword>
<evidence type="ECO:0000256" key="1">
    <source>
        <dbReference type="ARBA" id="ARBA00000971"/>
    </source>
</evidence>
<evidence type="ECO:0000256" key="3">
    <source>
        <dbReference type="ARBA" id="ARBA00023110"/>
    </source>
</evidence>
<dbReference type="Pfam" id="PF00254">
    <property type="entry name" value="FKBP_C"/>
    <property type="match status" value="1"/>
</dbReference>
<dbReference type="Proteomes" id="UP001589844">
    <property type="component" value="Unassembled WGS sequence"/>
</dbReference>
<dbReference type="PROSITE" id="PS50059">
    <property type="entry name" value="FKBP_PPIASE"/>
    <property type="match status" value="1"/>
</dbReference>
<dbReference type="SUPFAM" id="SSF54534">
    <property type="entry name" value="FKBP-like"/>
    <property type="match status" value="1"/>
</dbReference>
<dbReference type="Gene3D" id="3.10.50.40">
    <property type="match status" value="1"/>
</dbReference>
<protein>
    <recommendedName>
        <fullName evidence="6">Peptidyl-prolyl cis-trans isomerase</fullName>
        <ecNumber evidence="6">5.2.1.8</ecNumber>
    </recommendedName>
</protein>
<comment type="caution">
    <text evidence="9">The sequence shown here is derived from an EMBL/GenBank/DDBJ whole genome shotgun (WGS) entry which is preliminary data.</text>
</comment>
<evidence type="ECO:0000313" key="9">
    <source>
        <dbReference type="EMBL" id="MFC0351244.1"/>
    </source>
</evidence>
<evidence type="ECO:0000313" key="10">
    <source>
        <dbReference type="Proteomes" id="UP001589844"/>
    </source>
</evidence>
<evidence type="ECO:0000256" key="5">
    <source>
        <dbReference type="PROSITE-ProRule" id="PRU00277"/>
    </source>
</evidence>
<name>A0ABV6IHC8_9BURK</name>
<dbReference type="EC" id="5.2.1.8" evidence="6"/>
<keyword evidence="10" id="KW-1185">Reference proteome</keyword>
<dbReference type="PANTHER" id="PTHR43811:SF23">
    <property type="entry name" value="FKBP-TYPE 22 KDA PEPTIDYL-PROLYL CIS-TRANS ISOMERASE"/>
    <property type="match status" value="1"/>
</dbReference>
<sequence>MKYSVFLGMFFSALACAQTQSTPSNSASQTAVEASVASTPQAVVAPAPLHITKLGIIDTVIGTGEEATNGSTVEVHYTGWLYNHKALNLHGAKFDSSRDAGTPLSITLGMRQVIRGWDMGLLGMKVGGKRTLLIPAYLGYSTQGSGSIPPNSHLVFDVELVSVKK</sequence>
<dbReference type="PROSITE" id="PS51257">
    <property type="entry name" value="PROKAR_LIPOPROTEIN"/>
    <property type="match status" value="1"/>
</dbReference>
<evidence type="ECO:0000256" key="7">
    <source>
        <dbReference type="SAM" id="SignalP"/>
    </source>
</evidence>
<evidence type="ECO:0000256" key="6">
    <source>
        <dbReference type="RuleBase" id="RU003915"/>
    </source>
</evidence>
<feature type="signal peptide" evidence="7">
    <location>
        <begin position="1"/>
        <end position="17"/>
    </location>
</feature>
<accession>A0ABV6IHC8</accession>
<keyword evidence="7" id="KW-0732">Signal</keyword>
<comment type="similarity">
    <text evidence="2 6">Belongs to the FKBP-type PPIase family.</text>
</comment>
<dbReference type="InterPro" id="IPR046357">
    <property type="entry name" value="PPIase_dom_sf"/>
</dbReference>